<dbReference type="InterPro" id="IPR045247">
    <property type="entry name" value="Oye-like"/>
</dbReference>
<dbReference type="GO" id="GO:0010181">
    <property type="term" value="F:FMN binding"/>
    <property type="evidence" value="ECO:0007669"/>
    <property type="project" value="InterPro"/>
</dbReference>
<dbReference type="AlphaFoldDB" id="A0A5E8B1D9"/>
<feature type="signal peptide" evidence="4">
    <location>
        <begin position="1"/>
        <end position="24"/>
    </location>
</feature>
<dbReference type="PANTHER" id="PTHR22893:SF91">
    <property type="entry name" value="NADPH DEHYDROGENASE 2-RELATED"/>
    <property type="match status" value="1"/>
</dbReference>
<proteinExistence type="inferred from homology"/>
<dbReference type="RefSeq" id="XP_031851175.1">
    <property type="nucleotide sequence ID" value="XM_031995284.1"/>
</dbReference>
<dbReference type="OrthoDB" id="276546at2759"/>
<dbReference type="SUPFAM" id="SSF51395">
    <property type="entry name" value="FMN-linked oxidoreductases"/>
    <property type="match status" value="1"/>
</dbReference>
<feature type="domain" description="NADH:flavin oxidoreductase/NADH oxidase N-terminal" evidence="5">
    <location>
        <begin position="35"/>
        <end position="384"/>
    </location>
</feature>
<reference evidence="6 7" key="1">
    <citation type="submission" date="2019-09" db="EMBL/GenBank/DDBJ databases">
        <authorList>
            <person name="Brejova B."/>
        </authorList>
    </citation>
    <scope>NUCLEOTIDE SEQUENCE [LARGE SCALE GENOMIC DNA]</scope>
</reference>
<dbReference type="EMBL" id="CABVLU010000001">
    <property type="protein sequence ID" value="VVT44869.1"/>
    <property type="molecule type" value="Genomic_DNA"/>
</dbReference>
<dbReference type="PANTHER" id="PTHR22893">
    <property type="entry name" value="NADH OXIDOREDUCTASE-RELATED"/>
    <property type="match status" value="1"/>
</dbReference>
<organism evidence="6 7">
    <name type="scientific">Magnusiomyces paraingens</name>
    <dbReference type="NCBI Taxonomy" id="2606893"/>
    <lineage>
        <taxon>Eukaryota</taxon>
        <taxon>Fungi</taxon>
        <taxon>Dikarya</taxon>
        <taxon>Ascomycota</taxon>
        <taxon>Saccharomycotina</taxon>
        <taxon>Dipodascomycetes</taxon>
        <taxon>Dipodascales</taxon>
        <taxon>Dipodascaceae</taxon>
        <taxon>Magnusiomyces</taxon>
    </lineage>
</organism>
<keyword evidence="4" id="KW-0732">Signal</keyword>
<comment type="similarity">
    <text evidence="2">Belongs to the NADH:flavin oxidoreductase/NADH oxidase family.</text>
</comment>
<name>A0A5E8B1D9_9ASCO</name>
<gene>
    <name evidence="6" type="ORF">SAPINGB_P000561</name>
</gene>
<evidence type="ECO:0000256" key="2">
    <source>
        <dbReference type="ARBA" id="ARBA00005979"/>
    </source>
</evidence>
<dbReference type="InterPro" id="IPR013785">
    <property type="entry name" value="Aldolase_TIM"/>
</dbReference>
<dbReference type="Pfam" id="PF00724">
    <property type="entry name" value="Oxidored_FMN"/>
    <property type="match status" value="1"/>
</dbReference>
<dbReference type="Proteomes" id="UP000398389">
    <property type="component" value="Unassembled WGS sequence"/>
</dbReference>
<keyword evidence="3" id="KW-0288">FMN</keyword>
<dbReference type="Gene3D" id="3.20.20.70">
    <property type="entry name" value="Aldolase class I"/>
    <property type="match status" value="1"/>
</dbReference>
<dbReference type="GO" id="GO:0003959">
    <property type="term" value="F:NADPH dehydrogenase activity"/>
    <property type="evidence" value="ECO:0007669"/>
    <property type="project" value="TreeGrafter"/>
</dbReference>
<comment type="cofactor">
    <cofactor evidence="1">
        <name>FMN</name>
        <dbReference type="ChEBI" id="CHEBI:58210"/>
    </cofactor>
</comment>
<evidence type="ECO:0000313" key="7">
    <source>
        <dbReference type="Proteomes" id="UP000398389"/>
    </source>
</evidence>
<evidence type="ECO:0000256" key="3">
    <source>
        <dbReference type="ARBA" id="ARBA00022643"/>
    </source>
</evidence>
<dbReference type="CDD" id="cd02933">
    <property type="entry name" value="OYE_like_FMN"/>
    <property type="match status" value="1"/>
</dbReference>
<evidence type="ECO:0000313" key="6">
    <source>
        <dbReference type="EMBL" id="VVT44869.1"/>
    </source>
</evidence>
<dbReference type="GeneID" id="43579384"/>
<sequence length="409" mass="44971">MDWFRLFWSAHLFLVISIAHFASRIPSKMTHKPALFSPIKVGAMALKHRVVMAPLTRGRATNPELAPTPDIVEFYAQRAATPGTLLIAEATYVSERGAGVANLPGIWSQVQIEAWRLVTKAVHARGSAIVVQLWALGRCGSRKWLAERGFDLVGASSVPELTGEALEYSGLTVDPDEIGVVPRELSTEEVRQYVRDFAQAAINAREAGFDGVEIHAANGYLLDQFLSEETNKRTDEYGGSVANRARLTLEVIDAVSAAIGADRTGLRISPFGVLSRDDPGAVEQHAHILAILERRARDGDPLAYVHTIEHCEHGRSAATGAHIIIRRATDFVGTIWRGAWIRTQGFDRESALEIADTDPRVLVGFGRGFIANPDLVKRLRRNLPWNELDESTYYTGGAHGLTDYPEYEG</sequence>
<keyword evidence="3" id="KW-0285">Flavoprotein</keyword>
<accession>A0A5E8B1D9</accession>
<evidence type="ECO:0000256" key="4">
    <source>
        <dbReference type="SAM" id="SignalP"/>
    </source>
</evidence>
<feature type="chain" id="PRO_5022850159" description="NADH:flavin oxidoreductase/NADH oxidase N-terminal domain-containing protein" evidence="4">
    <location>
        <begin position="25"/>
        <end position="409"/>
    </location>
</feature>
<evidence type="ECO:0000259" key="5">
    <source>
        <dbReference type="Pfam" id="PF00724"/>
    </source>
</evidence>
<evidence type="ECO:0000256" key="1">
    <source>
        <dbReference type="ARBA" id="ARBA00001917"/>
    </source>
</evidence>
<keyword evidence="7" id="KW-1185">Reference proteome</keyword>
<dbReference type="InterPro" id="IPR001155">
    <property type="entry name" value="OxRdtase_FMN_N"/>
</dbReference>
<protein>
    <recommendedName>
        <fullName evidence="5">NADH:flavin oxidoreductase/NADH oxidase N-terminal domain-containing protein</fullName>
    </recommendedName>
</protein>